<gene>
    <name evidence="3" type="primary">orf313</name>
</gene>
<dbReference type="RefSeq" id="YP_009493181.1">
    <property type="nucleotide sequence ID" value="NC_037938.1"/>
</dbReference>
<reference evidence="3" key="1">
    <citation type="journal article" date="2019" name="Int. J. Biol. Macromol.">
        <title>The complete mitochondrial genomes of five important medicinal Ganoderma species: Features, evolution, and phylogeny.</title>
        <authorList>
            <person name="Li Q."/>
            <person name="Xiang D."/>
            <person name="Wan Y."/>
            <person name="Wu Q."/>
            <person name="Wu X."/>
            <person name="Ma C."/>
            <person name="Song Y."/>
            <person name="Zhao G."/>
            <person name="Huang W."/>
        </authorList>
    </citation>
    <scope>NUCLEOTIDE SEQUENCE</scope>
</reference>
<evidence type="ECO:0000313" key="3">
    <source>
        <dbReference type="EMBL" id="AWJ63976.1"/>
    </source>
</evidence>
<feature type="transmembrane region" description="Helical" evidence="2">
    <location>
        <begin position="141"/>
        <end position="161"/>
    </location>
</feature>
<keyword evidence="2" id="KW-0812">Transmembrane</keyword>
<keyword evidence="2" id="KW-0472">Membrane</keyword>
<keyword evidence="2" id="KW-1133">Transmembrane helix</keyword>
<geneLocation type="mitochondrion" evidence="3"/>
<feature type="coiled-coil region" evidence="1">
    <location>
        <begin position="230"/>
        <end position="259"/>
    </location>
</feature>
<proteinExistence type="predicted"/>
<dbReference type="GeneID" id="36953382"/>
<evidence type="ECO:0000256" key="1">
    <source>
        <dbReference type="SAM" id="Coils"/>
    </source>
</evidence>
<feature type="transmembrane region" description="Helical" evidence="2">
    <location>
        <begin position="60"/>
        <end position="83"/>
    </location>
</feature>
<feature type="transmembrane region" description="Helical" evidence="2">
    <location>
        <begin position="21"/>
        <end position="48"/>
    </location>
</feature>
<evidence type="ECO:0000256" key="2">
    <source>
        <dbReference type="SAM" id="Phobius"/>
    </source>
</evidence>
<keyword evidence="3" id="KW-0496">Mitochondrion</keyword>
<accession>A0A2S1WBK9</accession>
<organism evidence="3">
    <name type="scientific">Ganoderma calidophilum</name>
    <dbReference type="NCBI Taxonomy" id="2026244"/>
    <lineage>
        <taxon>Eukaryota</taxon>
        <taxon>Fungi</taxon>
        <taxon>Dikarya</taxon>
        <taxon>Basidiomycota</taxon>
        <taxon>Agaricomycotina</taxon>
        <taxon>Agaricomycetes</taxon>
        <taxon>Polyporales</taxon>
        <taxon>Polyporaceae</taxon>
        <taxon>Ganoderma</taxon>
    </lineage>
</organism>
<sequence>MIKIKLYLKKFFNYYFKIVKLQTGLTGLNLLFNFLIIILGLLTLFLRVNIFDVLSNYPNLLSVFLLSGISYSIFVGLNLLCRLTTVPLKGIPFFLKEININKKVLKFFIGYLIYNIGLIILSLLVLIRINTFYLDYYGDSFYGFMLYELTIVLFMYINYIYNNYNNYQYELDLSKVYNFTYFQLFMLLSLPFVILINSIFIDLPSYHIFGTVYCEPGDGTPSNTNDQINVNNQRSLLDNQNAENKNLQANKNIQESVDNTSTSNSNLNSQINKNHQISTGGSINVNHQSNNNVQVINYNTNLLAPLLETDIIK</sequence>
<dbReference type="EMBL" id="MH252535">
    <property type="protein sequence ID" value="AWJ63976.1"/>
    <property type="molecule type" value="Genomic_DNA"/>
</dbReference>
<keyword evidence="1" id="KW-0175">Coiled coil</keyword>
<dbReference type="AlphaFoldDB" id="A0A2S1WBK9"/>
<feature type="transmembrane region" description="Helical" evidence="2">
    <location>
        <begin position="104"/>
        <end position="129"/>
    </location>
</feature>
<name>A0A2S1WBK9_9APHY</name>
<protein>
    <submittedName>
        <fullName evidence="3">Uncharacterized protein</fullName>
    </submittedName>
</protein>
<feature type="transmembrane region" description="Helical" evidence="2">
    <location>
        <begin position="181"/>
        <end position="201"/>
    </location>
</feature>